<proteinExistence type="predicted"/>
<evidence type="ECO:0000313" key="1">
    <source>
        <dbReference type="EMBL" id="KAK0478063.1"/>
    </source>
</evidence>
<protein>
    <submittedName>
        <fullName evidence="1">Uncharacterized protein</fullName>
    </submittedName>
</protein>
<name>A0AA39U9F6_9AGAR</name>
<dbReference type="Proteomes" id="UP001175228">
    <property type="component" value="Unassembled WGS sequence"/>
</dbReference>
<organism evidence="1 2">
    <name type="scientific">Armillaria luteobubalina</name>
    <dbReference type="NCBI Taxonomy" id="153913"/>
    <lineage>
        <taxon>Eukaryota</taxon>
        <taxon>Fungi</taxon>
        <taxon>Dikarya</taxon>
        <taxon>Basidiomycota</taxon>
        <taxon>Agaricomycotina</taxon>
        <taxon>Agaricomycetes</taxon>
        <taxon>Agaricomycetidae</taxon>
        <taxon>Agaricales</taxon>
        <taxon>Marasmiineae</taxon>
        <taxon>Physalacriaceae</taxon>
        <taxon>Armillaria</taxon>
    </lineage>
</organism>
<dbReference type="AlphaFoldDB" id="A0AA39U9F6"/>
<evidence type="ECO:0000313" key="2">
    <source>
        <dbReference type="Proteomes" id="UP001175228"/>
    </source>
</evidence>
<gene>
    <name evidence="1" type="ORF">EDD18DRAFT_1114294</name>
</gene>
<accession>A0AA39U9F6</accession>
<dbReference type="EMBL" id="JAUEPU010000099">
    <property type="protein sequence ID" value="KAK0478063.1"/>
    <property type="molecule type" value="Genomic_DNA"/>
</dbReference>
<sequence length="171" mass="18967">MGSLLPSAEIIQPRRGFLQGRSRPLLHRGIYEPKIARQRAHFDSFLVNEIKYFARLGLYKVAPGLHPIHPPTHALDDYDAIDDVEYAYFLQTASRFNLDETAVGLLKTIPRSVAPANVPSRALGIMPIYVAASAVTGTFLCQSQDFRPFESLHVDSDCAVRPGSMLATPYP</sequence>
<comment type="caution">
    <text evidence="1">The sequence shown here is derived from an EMBL/GenBank/DDBJ whole genome shotgun (WGS) entry which is preliminary data.</text>
</comment>
<keyword evidence="2" id="KW-1185">Reference proteome</keyword>
<reference evidence="1" key="1">
    <citation type="submission" date="2023-06" db="EMBL/GenBank/DDBJ databases">
        <authorList>
            <consortium name="Lawrence Berkeley National Laboratory"/>
            <person name="Ahrendt S."/>
            <person name="Sahu N."/>
            <person name="Indic B."/>
            <person name="Wong-Bajracharya J."/>
            <person name="Merenyi Z."/>
            <person name="Ke H.-M."/>
            <person name="Monk M."/>
            <person name="Kocsube S."/>
            <person name="Drula E."/>
            <person name="Lipzen A."/>
            <person name="Balint B."/>
            <person name="Henrissat B."/>
            <person name="Andreopoulos B."/>
            <person name="Martin F.M."/>
            <person name="Harder C.B."/>
            <person name="Rigling D."/>
            <person name="Ford K.L."/>
            <person name="Foster G.D."/>
            <person name="Pangilinan J."/>
            <person name="Papanicolaou A."/>
            <person name="Barry K."/>
            <person name="LaButti K."/>
            <person name="Viragh M."/>
            <person name="Koriabine M."/>
            <person name="Yan M."/>
            <person name="Riley R."/>
            <person name="Champramary S."/>
            <person name="Plett K.L."/>
            <person name="Tsai I.J."/>
            <person name="Slot J."/>
            <person name="Sipos G."/>
            <person name="Plett J."/>
            <person name="Nagy L.G."/>
            <person name="Grigoriev I.V."/>
        </authorList>
    </citation>
    <scope>NUCLEOTIDE SEQUENCE</scope>
    <source>
        <strain evidence="1">HWK02</strain>
    </source>
</reference>